<evidence type="ECO:0000313" key="2">
    <source>
        <dbReference type="Proteomes" id="UP000199534"/>
    </source>
</evidence>
<dbReference type="PROSITE" id="PS51257">
    <property type="entry name" value="PROKAR_LIPOPROTEIN"/>
    <property type="match status" value="1"/>
</dbReference>
<sequence length="184" mass="20228">MPKPPYRLLLSLLLVAAITGCENEKENPFAIAAGKIGHLERTARIAQLDSIFAQDSLVRDTTKLELGANDKIEVYEKGGSHLLTLSPGGDSLKRIGNVRIRDARYLTPEGIGIKSTYGDIKKAYEIRKILSSLNNVVVLVKGSEAYFTISRESLPGALRYNNAPVEAVQIPDNAPIKYMMVSWD</sequence>
<dbReference type="EMBL" id="FOYQ01000002">
    <property type="protein sequence ID" value="SFR53470.1"/>
    <property type="molecule type" value="Genomic_DNA"/>
</dbReference>
<protein>
    <submittedName>
        <fullName evidence="1">Uncharacterized protein</fullName>
    </submittedName>
</protein>
<name>A0A1I6HGN5_9FLAO</name>
<dbReference type="AlphaFoldDB" id="A0A1I6HGN5"/>
<reference evidence="1 2" key="1">
    <citation type="submission" date="2016-10" db="EMBL/GenBank/DDBJ databases">
        <authorList>
            <person name="de Groot N.N."/>
        </authorList>
    </citation>
    <scope>NUCLEOTIDE SEQUENCE [LARGE SCALE GENOMIC DNA]</scope>
    <source>
        <strain evidence="1 2">DSM 21019</strain>
    </source>
</reference>
<gene>
    <name evidence="1" type="ORF">SAMN04490243_2711</name>
</gene>
<proteinExistence type="predicted"/>
<dbReference type="STRING" id="400055.SAMN04490243_2711"/>
<dbReference type="Proteomes" id="UP000199534">
    <property type="component" value="Unassembled WGS sequence"/>
</dbReference>
<organism evidence="1 2">
    <name type="scientific">Robiginitalea myxolifaciens</name>
    <dbReference type="NCBI Taxonomy" id="400055"/>
    <lineage>
        <taxon>Bacteria</taxon>
        <taxon>Pseudomonadati</taxon>
        <taxon>Bacteroidota</taxon>
        <taxon>Flavobacteriia</taxon>
        <taxon>Flavobacteriales</taxon>
        <taxon>Flavobacteriaceae</taxon>
        <taxon>Robiginitalea</taxon>
    </lineage>
</organism>
<evidence type="ECO:0000313" key="1">
    <source>
        <dbReference type="EMBL" id="SFR53470.1"/>
    </source>
</evidence>
<dbReference type="RefSeq" id="WP_245759837.1">
    <property type="nucleotide sequence ID" value="NZ_FOYQ01000002.1"/>
</dbReference>
<keyword evidence="2" id="KW-1185">Reference proteome</keyword>
<accession>A0A1I6HGN5</accession>